<organism evidence="2 3">
    <name type="scientific">Niveomyces insectorum RCEF 264</name>
    <dbReference type="NCBI Taxonomy" id="1081102"/>
    <lineage>
        <taxon>Eukaryota</taxon>
        <taxon>Fungi</taxon>
        <taxon>Dikarya</taxon>
        <taxon>Ascomycota</taxon>
        <taxon>Pezizomycotina</taxon>
        <taxon>Sordariomycetes</taxon>
        <taxon>Hypocreomycetidae</taxon>
        <taxon>Hypocreales</taxon>
        <taxon>Cordycipitaceae</taxon>
        <taxon>Niveomyces</taxon>
    </lineage>
</organism>
<dbReference type="Proteomes" id="UP000076874">
    <property type="component" value="Unassembled WGS sequence"/>
</dbReference>
<sequence length="153" mass="15926">MLPRLAFLLHAAVETPAAASFLFAPARQLSPALLSPASAASAASVELLLVLHNLGGLLAATVLLSLALAVWGVPPHIDGPLRGALALALAGYHYFPCRRAYLRRKHGIGMQGPQSRTLGGPAVHLAAHIACCVLLVSAGMSDLFFFGQESGER</sequence>
<feature type="transmembrane region" description="Helical" evidence="1">
    <location>
        <begin position="79"/>
        <end position="97"/>
    </location>
</feature>
<keyword evidence="1" id="KW-0812">Transmembrane</keyword>
<evidence type="ECO:0000313" key="3">
    <source>
        <dbReference type="Proteomes" id="UP000076874"/>
    </source>
</evidence>
<evidence type="ECO:0000313" key="2">
    <source>
        <dbReference type="EMBL" id="OAA68030.1"/>
    </source>
</evidence>
<comment type="caution">
    <text evidence="2">The sequence shown here is derived from an EMBL/GenBank/DDBJ whole genome shotgun (WGS) entry which is preliminary data.</text>
</comment>
<proteinExistence type="predicted"/>
<evidence type="ECO:0000256" key="1">
    <source>
        <dbReference type="SAM" id="Phobius"/>
    </source>
</evidence>
<gene>
    <name evidence="2" type="ORF">SPI_00225</name>
</gene>
<keyword evidence="3" id="KW-1185">Reference proteome</keyword>
<feature type="transmembrane region" description="Helical" evidence="1">
    <location>
        <begin position="56"/>
        <end position="73"/>
    </location>
</feature>
<dbReference type="EMBL" id="AZHD01000001">
    <property type="protein sequence ID" value="OAA68030.1"/>
    <property type="molecule type" value="Genomic_DNA"/>
</dbReference>
<reference evidence="2 3" key="1">
    <citation type="journal article" date="2016" name="Genome Biol. Evol.">
        <title>Divergent and convergent evolution of fungal pathogenicity.</title>
        <authorList>
            <person name="Shang Y."/>
            <person name="Xiao G."/>
            <person name="Zheng P."/>
            <person name="Cen K."/>
            <person name="Zhan S."/>
            <person name="Wang C."/>
        </authorList>
    </citation>
    <scope>NUCLEOTIDE SEQUENCE [LARGE SCALE GENOMIC DNA]</scope>
    <source>
        <strain evidence="2 3">RCEF 264</strain>
    </source>
</reference>
<protein>
    <submittedName>
        <fullName evidence="2">Uncharacterized protein</fullName>
    </submittedName>
</protein>
<keyword evidence="1" id="KW-1133">Transmembrane helix</keyword>
<name>A0A167ZY57_9HYPO</name>
<feature type="transmembrane region" description="Helical" evidence="1">
    <location>
        <begin position="118"/>
        <end position="140"/>
    </location>
</feature>
<dbReference type="AlphaFoldDB" id="A0A167ZY57"/>
<accession>A0A167ZY57</accession>
<keyword evidence="1" id="KW-0472">Membrane</keyword>
<dbReference type="OrthoDB" id="2590756at2759"/>